<organism evidence="1">
    <name type="scientific">Chitinibacter mangrovi</name>
    <dbReference type="NCBI Taxonomy" id="3153927"/>
    <lineage>
        <taxon>Bacteria</taxon>
        <taxon>Pseudomonadati</taxon>
        <taxon>Pseudomonadota</taxon>
        <taxon>Betaproteobacteria</taxon>
        <taxon>Neisseriales</taxon>
        <taxon>Chitinibacteraceae</taxon>
        <taxon>Chitinibacter</taxon>
    </lineage>
</organism>
<name>A0AAU7F8E5_9NEIS</name>
<dbReference type="RefSeq" id="WP_348944712.1">
    <property type="nucleotide sequence ID" value="NZ_CP157355.1"/>
</dbReference>
<accession>A0AAU7F8E5</accession>
<evidence type="ECO:0000313" key="1">
    <source>
        <dbReference type="EMBL" id="XBM00357.1"/>
    </source>
</evidence>
<dbReference type="KEGG" id="cmav:ABHF33_15055"/>
<reference evidence="1" key="1">
    <citation type="submission" date="2024-05" db="EMBL/GenBank/DDBJ databases">
        <authorList>
            <person name="Yang L."/>
            <person name="Pan L."/>
        </authorList>
    </citation>
    <scope>NUCLEOTIDE SEQUENCE</scope>
    <source>
        <strain evidence="1">FCG-7</strain>
    </source>
</reference>
<protein>
    <recommendedName>
        <fullName evidence="2">DUF4123 domain-containing protein</fullName>
    </recommendedName>
</protein>
<dbReference type="EMBL" id="CP157355">
    <property type="protein sequence ID" value="XBM00357.1"/>
    <property type="molecule type" value="Genomic_DNA"/>
</dbReference>
<proteinExistence type="predicted"/>
<evidence type="ECO:0008006" key="2">
    <source>
        <dbReference type="Google" id="ProtNLM"/>
    </source>
</evidence>
<dbReference type="AlphaFoldDB" id="A0AAU7F8E5"/>
<sequence>MHTHLVAPSQLIPLISARLGFHPPVHSYSLHPLSSQLQGIASGAQVLLVQAPDDQYVHRLQASHPNLLDLLLVPSPIAPSHGFITLASGNNAQLTEAASLIDHLAPIHNGWLHIGPLGSCGYINQLWHTLLTPQGAPPFLDWRLLSEANTQAKALDHTLTQADLIAQLASLMAQQQLQIQTMASISRRFLADYPDEAFIPHHPQTSNFFGAFSASNQAPAEQLARLLAQY</sequence>
<gene>
    <name evidence="1" type="ORF">ABHF33_15055</name>
</gene>